<dbReference type="RefSeq" id="WP_369455238.1">
    <property type="nucleotide sequence ID" value="NZ_JBGCUO010000001.1"/>
</dbReference>
<proteinExistence type="predicted"/>
<protein>
    <submittedName>
        <fullName evidence="2">Uncharacterized protein</fullName>
    </submittedName>
</protein>
<organism evidence="2 3">
    <name type="scientific">Isoalcanivorax beigongshangi</name>
    <dbReference type="NCBI Taxonomy" id="3238810"/>
    <lineage>
        <taxon>Bacteria</taxon>
        <taxon>Pseudomonadati</taxon>
        <taxon>Pseudomonadota</taxon>
        <taxon>Gammaproteobacteria</taxon>
        <taxon>Oceanospirillales</taxon>
        <taxon>Alcanivoracaceae</taxon>
        <taxon>Isoalcanivorax</taxon>
    </lineage>
</organism>
<gene>
    <name evidence="2" type="ORF">AB5I84_07505</name>
</gene>
<name>A0ABV4AJF9_9GAMM</name>
<keyword evidence="1" id="KW-0732">Signal</keyword>
<keyword evidence="3" id="KW-1185">Reference proteome</keyword>
<reference evidence="2 3" key="1">
    <citation type="submission" date="2024-07" db="EMBL/GenBank/DDBJ databases">
        <authorList>
            <person name="Ren Q."/>
        </authorList>
    </citation>
    <scope>NUCLEOTIDE SEQUENCE [LARGE SCALE GENOMIC DNA]</scope>
    <source>
        <strain evidence="2 3">REN37</strain>
    </source>
</reference>
<sequence>MKNLSIRVFQLFLCLLLSSGLGLAAHAAPPDYSGMTALSDEQLGDVTGQALLMMDSRPGQGISSGLNFYKVGLDAAVDLNLNIAKLQLGCGGVNGPGCDIDIDNLGLSGNCTSGRPGCSAVLTRPFFEFAINESVDTGLREIVGFRLSAEQADGMMTFGIENSATPNGINTLSGYLELESVSGTGMTERRNMTYADTNMALTGRVIVSYAFGLKGTYDFTSTDYTVQVNPAQAHFTTAPTVVSGNRLTAVELNATATVGNIGIACPSGMNNACLTAVAAGTPLGNITLTEGVVGQVKGVKAAVQFSESLGYIHKIGVSNPFSLSMQSQTLQWPGAAAAAERGWWLAFEDPINIGDVSPSDPIKITDDVLKQLVQPISDVLAANPPECGLLSCLTGTTLNVGTIDLTNYFSNPANYLDMPLSDLRLSAQNFAPNCWGNAKFC</sequence>
<dbReference type="EMBL" id="JBGCUO010000001">
    <property type="protein sequence ID" value="MEY1661993.1"/>
    <property type="molecule type" value="Genomic_DNA"/>
</dbReference>
<evidence type="ECO:0000256" key="1">
    <source>
        <dbReference type="SAM" id="SignalP"/>
    </source>
</evidence>
<comment type="caution">
    <text evidence="2">The sequence shown here is derived from an EMBL/GenBank/DDBJ whole genome shotgun (WGS) entry which is preliminary data.</text>
</comment>
<evidence type="ECO:0000313" key="2">
    <source>
        <dbReference type="EMBL" id="MEY1661993.1"/>
    </source>
</evidence>
<feature type="chain" id="PRO_5045415110" evidence="1">
    <location>
        <begin position="28"/>
        <end position="441"/>
    </location>
</feature>
<dbReference type="Proteomes" id="UP001562065">
    <property type="component" value="Unassembled WGS sequence"/>
</dbReference>
<feature type="signal peptide" evidence="1">
    <location>
        <begin position="1"/>
        <end position="27"/>
    </location>
</feature>
<accession>A0ABV4AJF9</accession>
<evidence type="ECO:0000313" key="3">
    <source>
        <dbReference type="Proteomes" id="UP001562065"/>
    </source>
</evidence>